<dbReference type="InterPro" id="IPR048330">
    <property type="entry name" value="PcRGLX/YetA_2nd"/>
</dbReference>
<keyword evidence="4" id="KW-1185">Reference proteome</keyword>
<proteinExistence type="predicted"/>
<reference evidence="3 4" key="1">
    <citation type="journal article" date="2014" name="BMC Genomics">
        <title>Genome sequencing of four Aureobasidium pullulans varieties: biotechnological potential, stress tolerance, and description of new species.</title>
        <authorList>
            <person name="Gostin Ar C."/>
            <person name="Ohm R.A."/>
            <person name="Kogej T."/>
            <person name="Sonjak S."/>
            <person name="Turk M."/>
            <person name="Zajc J."/>
            <person name="Zalar P."/>
            <person name="Grube M."/>
            <person name="Sun H."/>
            <person name="Han J."/>
            <person name="Sharma A."/>
            <person name="Chiniquy J."/>
            <person name="Ngan C.Y."/>
            <person name="Lipzen A."/>
            <person name="Barry K."/>
            <person name="Grigoriev I.V."/>
            <person name="Gunde-Cimerman N."/>
        </authorList>
    </citation>
    <scope>NUCLEOTIDE SEQUENCE [LARGE SCALE GENOMIC DNA]</scope>
    <source>
        <strain evidence="3 4">CBS 147.97</strain>
    </source>
</reference>
<dbReference type="AlphaFoldDB" id="A0A074WB18"/>
<evidence type="ECO:0000313" key="3">
    <source>
        <dbReference type="EMBL" id="KEQ70118.1"/>
    </source>
</evidence>
<feature type="domain" description="PcRGLX/YetA-like C-terminal alpha/alpha toroid" evidence="2">
    <location>
        <begin position="217"/>
        <end position="370"/>
    </location>
</feature>
<dbReference type="RefSeq" id="XP_013424418.1">
    <property type="nucleotide sequence ID" value="XM_013568964.1"/>
</dbReference>
<dbReference type="PANTHER" id="PTHR40081:SF1">
    <property type="entry name" value="TAT PATHWAY SIGNAL SEQUENCE DOMAIN PROTEIN"/>
    <property type="match status" value="1"/>
</dbReference>
<dbReference type="Proteomes" id="UP000027730">
    <property type="component" value="Unassembled WGS sequence"/>
</dbReference>
<accession>A0A074WB18</accession>
<dbReference type="OrthoDB" id="4798501at2759"/>
<dbReference type="InterPro" id="IPR048331">
    <property type="entry name" value="PcRGLX/YetA_3rd"/>
</dbReference>
<dbReference type="PANTHER" id="PTHR40081">
    <property type="entry name" value="CONCANAVALIN A-LIKE LECTIN/GLUCANASE"/>
    <property type="match status" value="1"/>
</dbReference>
<feature type="domain" description="PcRGLX/YetA-like central beta-sandwich" evidence="1">
    <location>
        <begin position="11"/>
        <end position="211"/>
    </location>
</feature>
<dbReference type="InterPro" id="IPR045793">
    <property type="entry name" value="PcRGLX/YetA-like"/>
</dbReference>
<evidence type="ECO:0000259" key="2">
    <source>
        <dbReference type="Pfam" id="PF21346"/>
    </source>
</evidence>
<name>A0A074WB18_9PEZI</name>
<dbReference type="HOGENOM" id="CLU_005777_1_0_1"/>
<evidence type="ECO:0000313" key="4">
    <source>
        <dbReference type="Proteomes" id="UP000027730"/>
    </source>
</evidence>
<evidence type="ECO:0000259" key="1">
    <source>
        <dbReference type="Pfam" id="PF21345"/>
    </source>
</evidence>
<dbReference type="Pfam" id="PF21345">
    <property type="entry name" value="PcRGLX_2nd"/>
    <property type="match status" value="1"/>
</dbReference>
<dbReference type="EMBL" id="KL584718">
    <property type="protein sequence ID" value="KEQ70118.1"/>
    <property type="molecule type" value="Genomic_DNA"/>
</dbReference>
<protein>
    <recommendedName>
        <fullName evidence="5">Tat pathway signal sequence domain protein</fullName>
    </recommendedName>
</protein>
<gene>
    <name evidence="3" type="ORF">M436DRAFT_84719</name>
</gene>
<sequence>MSHLEQSVSSASIPLEDEFYDRHIRIAGVDGGILNEAVQGITGLRRDPGQAVRTAQYEGKKTPALDTWDTRVSSRLKWIPAWNDYSLTQLSSDGFTLEERTRAGQSWINIPGSTHAGGLVYLGGATKGGLALGLRNFWKQYPSQLDISNAATDVGSITVWLYSPAAQPLGTRPFHNGLGGYDSPHGVAKTSELFLFGFESTPGSDSLATLTEHINSPPVLVADRDHIVKSEALGAYWQSPNNLNFVAQFYQGQVSQRKWYGFWDHGDVMHTHDVARHEWRYDVGSYAWDNSELSPNLLFWNQFLRTGQADLYRFAEAHTRHTGETDVYHLGPWKGLETRHGVLHWSDSSKQIRISQPQYRKVYYYLTVVDPRRKVRAANITYVADSKALLIDVGLDWSGQAAAWLIEWERRGPRWQEAKSKLLETMKGIANLKNGFVTGEALYNLYNGTISPPSQDPSNKRVVQVSHLTAVFGLVEVIAELTTHFGDVFPADFEQAWLDYCYYFSATQAEQQARYGEVFGKLNLYQGHSRLTAYAANKLNNATLAARAWNELYNTDGFKADAPWKIERVDGSKVLFPVDEAAWVSTNDVGQYGMAAIENLALIGEYLP</sequence>
<dbReference type="Pfam" id="PF21346">
    <property type="entry name" value="PcRGLX_3rd"/>
    <property type="match status" value="1"/>
</dbReference>
<organism evidence="3 4">
    <name type="scientific">Aureobasidium namibiae CBS 147.97</name>
    <dbReference type="NCBI Taxonomy" id="1043004"/>
    <lineage>
        <taxon>Eukaryota</taxon>
        <taxon>Fungi</taxon>
        <taxon>Dikarya</taxon>
        <taxon>Ascomycota</taxon>
        <taxon>Pezizomycotina</taxon>
        <taxon>Dothideomycetes</taxon>
        <taxon>Dothideomycetidae</taxon>
        <taxon>Dothideales</taxon>
        <taxon>Saccotheciaceae</taxon>
        <taxon>Aureobasidium</taxon>
    </lineage>
</organism>
<dbReference type="GeneID" id="25417399"/>
<evidence type="ECO:0008006" key="5">
    <source>
        <dbReference type="Google" id="ProtNLM"/>
    </source>
</evidence>